<evidence type="ECO:0000256" key="1">
    <source>
        <dbReference type="ARBA" id="ARBA00004123"/>
    </source>
</evidence>
<reference evidence="15 16" key="1">
    <citation type="submission" date="2017-12" db="EMBL/GenBank/DDBJ databases">
        <title>Comparative genomics of Botrytis spp.</title>
        <authorList>
            <person name="Valero-Jimenez C.A."/>
            <person name="Tapia P."/>
            <person name="Veloso J."/>
            <person name="Silva-Moreno E."/>
            <person name="Staats M."/>
            <person name="Valdes J.H."/>
            <person name="Van Kan J.A.L."/>
        </authorList>
    </citation>
    <scope>NUCLEOTIDE SEQUENCE [LARGE SCALE GENOMIC DNA]</scope>
    <source>
        <strain evidence="15 16">MUCL435</strain>
    </source>
</reference>
<name>A0A4S8QWA1_9HELO</name>
<evidence type="ECO:0000256" key="10">
    <source>
        <dbReference type="ARBA" id="ARBA00023159"/>
    </source>
</evidence>
<dbReference type="Proteomes" id="UP000308671">
    <property type="component" value="Unassembled WGS sequence"/>
</dbReference>
<evidence type="ECO:0000256" key="4">
    <source>
        <dbReference type="ARBA" id="ARBA00011534"/>
    </source>
</evidence>
<feature type="compositionally biased region" description="Acidic residues" evidence="14">
    <location>
        <begin position="104"/>
        <end position="119"/>
    </location>
</feature>
<feature type="region of interest" description="Disordered" evidence="14">
    <location>
        <begin position="76"/>
        <end position="119"/>
    </location>
</feature>
<keyword evidence="6" id="KW-0158">Chromosome</keyword>
<evidence type="ECO:0000256" key="7">
    <source>
        <dbReference type="ARBA" id="ARBA00022694"/>
    </source>
</evidence>
<keyword evidence="11" id="KW-0804">Transcription</keyword>
<feature type="compositionally biased region" description="Low complexity" evidence="14">
    <location>
        <begin position="1"/>
        <end position="15"/>
    </location>
</feature>
<keyword evidence="10" id="KW-0010">Activator</keyword>
<evidence type="ECO:0000256" key="6">
    <source>
        <dbReference type="ARBA" id="ARBA00022454"/>
    </source>
</evidence>
<evidence type="ECO:0000256" key="2">
    <source>
        <dbReference type="ARBA" id="ARBA00004574"/>
    </source>
</evidence>
<evidence type="ECO:0000256" key="13">
    <source>
        <dbReference type="ARBA" id="ARBA00025393"/>
    </source>
</evidence>
<feature type="region of interest" description="Disordered" evidence="14">
    <location>
        <begin position="1"/>
        <end position="20"/>
    </location>
</feature>
<dbReference type="AlphaFoldDB" id="A0A4S8QWA1"/>
<comment type="function">
    <text evidence="13">Component of the EKC/KEOPS complex that is required for the formation of a threonylcarbamoyl group on adenosine at position 37 (t(6)A37) in tRNAs that read codons beginning with adenine. The complex is probably involved in the transfer of the threonylcarbamoyl moiety of threonylcarbamoyl-AMP (TC-AMP) to the N6 group of A37. GON7 likely plays a supporting role to the catalytic subunit KAE1 in the complex. The EKC/KEOPS complex also promotes both telomere uncapping and telomere elongation. The complex is required for efficient recruitment of transcriptional coactivators.</text>
</comment>
<proteinExistence type="inferred from homology"/>
<comment type="similarity">
    <text evidence="3">Belongs to the GON7 family.</text>
</comment>
<comment type="subunit">
    <text evidence="4">Component of the EKC/KEOPS complex composed of at least BUD32, CGI121, GON7, KAE1 and PCC1; the whole complex dimerizes.</text>
</comment>
<organism evidence="15 16">
    <name type="scientific">Botrytis galanthina</name>
    <dbReference type="NCBI Taxonomy" id="278940"/>
    <lineage>
        <taxon>Eukaryota</taxon>
        <taxon>Fungi</taxon>
        <taxon>Dikarya</taxon>
        <taxon>Ascomycota</taxon>
        <taxon>Pezizomycotina</taxon>
        <taxon>Leotiomycetes</taxon>
        <taxon>Helotiales</taxon>
        <taxon>Sclerotiniaceae</taxon>
        <taxon>Botrytis</taxon>
    </lineage>
</organism>
<protein>
    <recommendedName>
        <fullName evidence="5">EKC/KEOPS complex subunit GON7</fullName>
    </recommendedName>
</protein>
<keyword evidence="7" id="KW-0819">tRNA processing</keyword>
<dbReference type="GO" id="GO:0000781">
    <property type="term" value="C:chromosome, telomeric region"/>
    <property type="evidence" value="ECO:0007669"/>
    <property type="project" value="UniProtKB-SubCell"/>
</dbReference>
<sequence length="119" mass="13139">MAMPDTTTTTSASAAEPDIPYQVLLATYSSPNNEKFEHVHKLPTPPASDKVNERTAYLGALRKATGEMQERINKELTARMEEDKVREAESADGSKVHGGVIDEAKEEDNYGEEVVEEED</sequence>
<gene>
    <name evidence="15" type="ORF">BGAL_0187g00130</name>
</gene>
<evidence type="ECO:0000256" key="12">
    <source>
        <dbReference type="ARBA" id="ARBA00023242"/>
    </source>
</evidence>
<evidence type="ECO:0000256" key="14">
    <source>
        <dbReference type="SAM" id="MobiDB-lite"/>
    </source>
</evidence>
<dbReference type="GO" id="GO:0005634">
    <property type="term" value="C:nucleus"/>
    <property type="evidence" value="ECO:0007669"/>
    <property type="project" value="UniProtKB-SubCell"/>
</dbReference>
<evidence type="ECO:0000313" key="15">
    <source>
        <dbReference type="EMBL" id="THV49603.1"/>
    </source>
</evidence>
<comment type="caution">
    <text evidence="15">The sequence shown here is derived from an EMBL/GenBank/DDBJ whole genome shotgun (WGS) entry which is preliminary data.</text>
</comment>
<evidence type="ECO:0000256" key="8">
    <source>
        <dbReference type="ARBA" id="ARBA00022895"/>
    </source>
</evidence>
<keyword evidence="8" id="KW-0779">Telomere</keyword>
<dbReference type="Pfam" id="PF08738">
    <property type="entry name" value="Gon7"/>
    <property type="match status" value="1"/>
</dbReference>
<dbReference type="EMBL" id="PQXL01000187">
    <property type="protein sequence ID" value="THV49603.1"/>
    <property type="molecule type" value="Genomic_DNA"/>
</dbReference>
<dbReference type="GO" id="GO:0008033">
    <property type="term" value="P:tRNA processing"/>
    <property type="evidence" value="ECO:0007669"/>
    <property type="project" value="UniProtKB-KW"/>
</dbReference>
<keyword evidence="16" id="KW-1185">Reference proteome</keyword>
<evidence type="ECO:0000256" key="11">
    <source>
        <dbReference type="ARBA" id="ARBA00023163"/>
    </source>
</evidence>
<evidence type="ECO:0000256" key="9">
    <source>
        <dbReference type="ARBA" id="ARBA00023015"/>
    </source>
</evidence>
<evidence type="ECO:0000256" key="3">
    <source>
        <dbReference type="ARBA" id="ARBA00008529"/>
    </source>
</evidence>
<comment type="subcellular location">
    <subcellularLocation>
        <location evidence="2">Chromosome</location>
        <location evidence="2">Telomere</location>
    </subcellularLocation>
    <subcellularLocation>
        <location evidence="1">Nucleus</location>
    </subcellularLocation>
</comment>
<evidence type="ECO:0000256" key="5">
    <source>
        <dbReference type="ARBA" id="ARBA00019746"/>
    </source>
</evidence>
<keyword evidence="12" id="KW-0539">Nucleus</keyword>
<dbReference type="InterPro" id="IPR014849">
    <property type="entry name" value="EKC/KEOPS_Gon7"/>
</dbReference>
<feature type="compositionally biased region" description="Basic and acidic residues" evidence="14">
    <location>
        <begin position="76"/>
        <end position="103"/>
    </location>
</feature>
<keyword evidence="9" id="KW-0805">Transcription regulation</keyword>
<evidence type="ECO:0000313" key="16">
    <source>
        <dbReference type="Proteomes" id="UP000308671"/>
    </source>
</evidence>
<dbReference type="OrthoDB" id="2288868at2759"/>
<accession>A0A4S8QWA1</accession>